<accession>R9GY38</accession>
<proteinExistence type="predicted"/>
<dbReference type="AlphaFoldDB" id="R9GY38"/>
<dbReference type="OrthoDB" id="1143568at2"/>
<keyword evidence="2" id="KW-1185">Reference proteome</keyword>
<dbReference type="PATRIC" id="fig|1150600.3.peg.204"/>
<evidence type="ECO:0000313" key="1">
    <source>
        <dbReference type="EMBL" id="EOR96578.1"/>
    </source>
</evidence>
<sequence>MDVYEKALCDFYTKSDKEEEPLWIYNTYGEPEEMPVEIFFRDEEDMSPIELLALKSCKGTILDIGAGVGSHALLLQDFFADITVLEISKEACSIMKDRGVEKIINQDFYAYEEQKFDTLLLLMNGIGLCSNLAGLSTFLDHAQHLLSKDGSLIFDSSDITYLYDDGDFPANQYYGEISYQYKYKGQYGNWFQWLYIDQHTLREIAEPKGWKVTIILEEYDQYLAVLSHHPV</sequence>
<dbReference type="CDD" id="cd02440">
    <property type="entry name" value="AdoMet_MTases"/>
    <property type="match status" value="1"/>
</dbReference>
<protein>
    <submittedName>
        <fullName evidence="1">Putative methyltransferase</fullName>
    </submittedName>
</protein>
<dbReference type="GO" id="GO:0008168">
    <property type="term" value="F:methyltransferase activity"/>
    <property type="evidence" value="ECO:0007669"/>
    <property type="project" value="UniProtKB-KW"/>
</dbReference>
<organism evidence="1 2">
    <name type="scientific">Arcticibacter svalbardensis MN12-7</name>
    <dbReference type="NCBI Taxonomy" id="1150600"/>
    <lineage>
        <taxon>Bacteria</taxon>
        <taxon>Pseudomonadati</taxon>
        <taxon>Bacteroidota</taxon>
        <taxon>Sphingobacteriia</taxon>
        <taxon>Sphingobacteriales</taxon>
        <taxon>Sphingobacteriaceae</taxon>
        <taxon>Arcticibacter</taxon>
    </lineage>
</organism>
<dbReference type="Proteomes" id="UP000014174">
    <property type="component" value="Unassembled WGS sequence"/>
</dbReference>
<name>R9GY38_9SPHI</name>
<dbReference type="STRING" id="1150600.ADIARSV_0209"/>
<dbReference type="Pfam" id="PF13489">
    <property type="entry name" value="Methyltransf_23"/>
    <property type="match status" value="1"/>
</dbReference>
<dbReference type="RefSeq" id="WP_016193463.1">
    <property type="nucleotide sequence ID" value="NZ_AQPN01000008.1"/>
</dbReference>
<gene>
    <name evidence="1" type="ORF">ADIARSV_0209</name>
</gene>
<dbReference type="EMBL" id="AQPN01000008">
    <property type="protein sequence ID" value="EOR96578.1"/>
    <property type="molecule type" value="Genomic_DNA"/>
</dbReference>
<evidence type="ECO:0000313" key="2">
    <source>
        <dbReference type="Proteomes" id="UP000014174"/>
    </source>
</evidence>
<comment type="caution">
    <text evidence="1">The sequence shown here is derived from an EMBL/GenBank/DDBJ whole genome shotgun (WGS) entry which is preliminary data.</text>
</comment>
<keyword evidence="1" id="KW-0489">Methyltransferase</keyword>
<dbReference type="Gene3D" id="3.40.50.150">
    <property type="entry name" value="Vaccinia Virus protein VP39"/>
    <property type="match status" value="1"/>
</dbReference>
<dbReference type="GO" id="GO:0032259">
    <property type="term" value="P:methylation"/>
    <property type="evidence" value="ECO:0007669"/>
    <property type="project" value="UniProtKB-KW"/>
</dbReference>
<keyword evidence="1" id="KW-0808">Transferase</keyword>
<dbReference type="eggNOG" id="COG2226">
    <property type="taxonomic scope" value="Bacteria"/>
</dbReference>
<reference evidence="1 2" key="1">
    <citation type="journal article" date="2013" name="Genome Announc.">
        <title>Draft Genome Sequence of Arcticibacter svalbardensis Strain MN12-7T, a Member of the Family Sphingobacteriaceae Isolated from an Arctic Soil Sample.</title>
        <authorList>
            <person name="Shivaji S."/>
            <person name="Ara S."/>
            <person name="Prasad S."/>
            <person name="Manasa B.P."/>
            <person name="Begum Z."/>
            <person name="Singh A."/>
            <person name="Kumar Pinnaka A."/>
        </authorList>
    </citation>
    <scope>NUCLEOTIDE SEQUENCE [LARGE SCALE GENOMIC DNA]</scope>
    <source>
        <strain evidence="1 2">MN12-7</strain>
    </source>
</reference>
<dbReference type="InterPro" id="IPR029063">
    <property type="entry name" value="SAM-dependent_MTases_sf"/>
</dbReference>
<dbReference type="SUPFAM" id="SSF53335">
    <property type="entry name" value="S-adenosyl-L-methionine-dependent methyltransferases"/>
    <property type="match status" value="1"/>
</dbReference>